<dbReference type="InterPro" id="IPR053853">
    <property type="entry name" value="FitA-like_RHH"/>
</dbReference>
<dbReference type="GO" id="GO:0006355">
    <property type="term" value="P:regulation of DNA-templated transcription"/>
    <property type="evidence" value="ECO:0007669"/>
    <property type="project" value="InterPro"/>
</dbReference>
<accession>D0W9J2</accession>
<dbReference type="Proteomes" id="UP000003843">
    <property type="component" value="Unassembled WGS sequence"/>
</dbReference>
<dbReference type="InterPro" id="IPR013321">
    <property type="entry name" value="Arc_rbn_hlx_hlx"/>
</dbReference>
<dbReference type="Gene3D" id="1.10.1220.10">
    <property type="entry name" value="Met repressor-like"/>
    <property type="match status" value="1"/>
</dbReference>
<dbReference type="SUPFAM" id="SSF47598">
    <property type="entry name" value="Ribbon-helix-helix"/>
    <property type="match status" value="1"/>
</dbReference>
<organism evidence="2 3">
    <name type="scientific">Neisseria lactamica ATCC 23970</name>
    <dbReference type="NCBI Taxonomy" id="546265"/>
    <lineage>
        <taxon>Bacteria</taxon>
        <taxon>Pseudomonadati</taxon>
        <taxon>Pseudomonadota</taxon>
        <taxon>Betaproteobacteria</taxon>
        <taxon>Neisseriales</taxon>
        <taxon>Neisseriaceae</taxon>
        <taxon>Neisseria</taxon>
    </lineage>
</organism>
<feature type="domain" description="Antitoxin FitA-like ribbon-helix-helix" evidence="1">
    <location>
        <begin position="12"/>
        <end position="48"/>
    </location>
</feature>
<gene>
    <name evidence="2" type="ORF">NEILACOT_04204</name>
</gene>
<dbReference type="EMBL" id="ACEQ02000012">
    <property type="protein sequence ID" value="EEZ75787.1"/>
    <property type="molecule type" value="Genomic_DNA"/>
</dbReference>
<evidence type="ECO:0000313" key="3">
    <source>
        <dbReference type="Proteomes" id="UP000003843"/>
    </source>
</evidence>
<name>D0W9J2_NEILA</name>
<protein>
    <submittedName>
        <fullName evidence="2">Toxin-antitoxin system, antitoxin component, ribbon-helix-helix domain protein</fullName>
    </submittedName>
</protein>
<evidence type="ECO:0000313" key="2">
    <source>
        <dbReference type="EMBL" id="EEZ75787.1"/>
    </source>
</evidence>
<evidence type="ECO:0000259" key="1">
    <source>
        <dbReference type="Pfam" id="PF22513"/>
    </source>
</evidence>
<dbReference type="Pfam" id="PF22513">
    <property type="entry name" value="FitA-like_RHH"/>
    <property type="match status" value="1"/>
</dbReference>
<proteinExistence type="predicted"/>
<sequence>MENFFQEGKAMASVVIRNLSESTHNALKFRARAAGRSTEAEIRLILDNIAKAQQTVRLGSMLASIGQEVDGVELDNVRDFDTKNEVSF</sequence>
<comment type="caution">
    <text evidence="2">The sequence shown here is derived from an EMBL/GenBank/DDBJ whole genome shotgun (WGS) entry which is preliminary data.</text>
</comment>
<dbReference type="AlphaFoldDB" id="D0W9J2"/>
<reference evidence="2 3" key="1">
    <citation type="submission" date="2009-10" db="EMBL/GenBank/DDBJ databases">
        <authorList>
            <person name="Weinstock G."/>
            <person name="Sodergren E."/>
            <person name="Clifton S."/>
            <person name="Fulton L."/>
            <person name="Fulton B."/>
            <person name="Courtney L."/>
            <person name="Fronick C."/>
            <person name="Harrison M."/>
            <person name="Strong C."/>
            <person name="Farmer C."/>
            <person name="Delahaunty K."/>
            <person name="Markovic C."/>
            <person name="Hall O."/>
            <person name="Minx P."/>
            <person name="Tomlinson C."/>
            <person name="Mitreva M."/>
            <person name="Nelson J."/>
            <person name="Hou S."/>
            <person name="Wollam A."/>
            <person name="Pepin K.H."/>
            <person name="Johnson M."/>
            <person name="Bhonagiri V."/>
            <person name="Nash W.E."/>
            <person name="Warren W."/>
            <person name="Chinwalla A."/>
            <person name="Mardis E.R."/>
            <person name="Wilson R.K."/>
        </authorList>
    </citation>
    <scope>NUCLEOTIDE SEQUENCE [LARGE SCALE GENOMIC DNA]</scope>
    <source>
        <strain evidence="2 3">ATCC 23970</strain>
    </source>
</reference>
<dbReference type="InterPro" id="IPR010985">
    <property type="entry name" value="Ribbon_hlx_hlx"/>
</dbReference>